<reference evidence="1 2" key="1">
    <citation type="journal article" date="2013" name="Int. J. Syst. Evol. Microbiol.">
        <title>Marinicauda pacifica gen. nov., sp. nov., a prosthecate alphaproteobacterium of the family Hyphomonadaceae isolated from deep seawater.</title>
        <authorList>
            <person name="Zhang X.Y."/>
            <person name="Li G.W."/>
            <person name="Wang C.S."/>
            <person name="Zhang Y.J."/>
            <person name="Xu X.W."/>
            <person name="Li H."/>
            <person name="Liu A."/>
            <person name="Liu C."/>
            <person name="Xie B.B."/>
            <person name="Qin Q.L."/>
            <person name="Xu Z."/>
            <person name="Chen X.L."/>
            <person name="Zhou B.C."/>
            <person name="Zhang Y.Z."/>
        </authorList>
    </citation>
    <scope>NUCLEOTIDE SEQUENCE [LARGE SCALE GENOMIC DNA]</scope>
    <source>
        <strain evidence="1 2">P-1 km-3</strain>
    </source>
</reference>
<comment type="caution">
    <text evidence="1">The sequence shown here is derived from an EMBL/GenBank/DDBJ whole genome shotgun (WGS) entry which is preliminary data.</text>
</comment>
<proteinExistence type="predicted"/>
<gene>
    <name evidence="1" type="ORF">E5162_11935</name>
</gene>
<accession>A0A4V3RZ01</accession>
<evidence type="ECO:0000313" key="2">
    <source>
        <dbReference type="Proteomes" id="UP000305451"/>
    </source>
</evidence>
<evidence type="ECO:0008006" key="3">
    <source>
        <dbReference type="Google" id="ProtNLM"/>
    </source>
</evidence>
<protein>
    <recommendedName>
        <fullName evidence="3">Alkaline proteinase inhibitor/ Outer membrane lipoprotein Omp19 domain-containing protein</fullName>
    </recommendedName>
</protein>
<dbReference type="EMBL" id="SRXV01000003">
    <property type="protein sequence ID" value="TGY92349.1"/>
    <property type="molecule type" value="Genomic_DNA"/>
</dbReference>
<sequence length="128" mass="13094">MINLSLDLLVSTTASVLVSLSSQLPGSAIEGRYVASSGTEQCRLVLMAPARRPEDSRLSPDRVSGLAAAQPGCALPLSETGLWTLSEEGTRLTLSGFGGAALWSGESGEGGSWAGVTPDGERIALHPG</sequence>
<dbReference type="AlphaFoldDB" id="A0A4V3RZ01"/>
<dbReference type="OrthoDB" id="9929620at2"/>
<name>A0A4V3RZ01_9PROT</name>
<evidence type="ECO:0000313" key="1">
    <source>
        <dbReference type="EMBL" id="TGY92349.1"/>
    </source>
</evidence>
<organism evidence="1 2">
    <name type="scientific">Marinicauda pacifica</name>
    <dbReference type="NCBI Taxonomy" id="1133559"/>
    <lineage>
        <taxon>Bacteria</taxon>
        <taxon>Pseudomonadati</taxon>
        <taxon>Pseudomonadota</taxon>
        <taxon>Alphaproteobacteria</taxon>
        <taxon>Maricaulales</taxon>
        <taxon>Maricaulaceae</taxon>
        <taxon>Marinicauda</taxon>
    </lineage>
</organism>
<keyword evidence="2" id="KW-1185">Reference proteome</keyword>
<dbReference type="RefSeq" id="WP_135945483.1">
    <property type="nucleotide sequence ID" value="NZ_BMEI01000003.1"/>
</dbReference>
<dbReference type="Proteomes" id="UP000305451">
    <property type="component" value="Unassembled WGS sequence"/>
</dbReference>